<feature type="transmembrane region" description="Helical" evidence="5">
    <location>
        <begin position="275"/>
        <end position="293"/>
    </location>
</feature>
<feature type="domain" description="Major facilitator superfamily (MFS) profile" evidence="6">
    <location>
        <begin position="108"/>
        <end position="531"/>
    </location>
</feature>
<dbReference type="Gene3D" id="1.20.1250.20">
    <property type="entry name" value="MFS general substrate transporter like domains"/>
    <property type="match status" value="1"/>
</dbReference>
<keyword evidence="8" id="KW-1185">Reference proteome</keyword>
<feature type="transmembrane region" description="Helical" evidence="5">
    <location>
        <begin position="357"/>
        <end position="378"/>
    </location>
</feature>
<feature type="transmembrane region" description="Helical" evidence="5">
    <location>
        <begin position="418"/>
        <end position="438"/>
    </location>
</feature>
<dbReference type="CDD" id="cd17317">
    <property type="entry name" value="MFS_SLC22"/>
    <property type="match status" value="1"/>
</dbReference>
<dbReference type="SUPFAM" id="SSF103473">
    <property type="entry name" value="MFS general substrate transporter"/>
    <property type="match status" value="1"/>
</dbReference>
<dbReference type="EMBL" id="CAWYQH010000130">
    <property type="protein sequence ID" value="CAK8692782.1"/>
    <property type="molecule type" value="Genomic_DNA"/>
</dbReference>
<sequence>MTFKDLFNGKYFGYYEKRLCFLLFLSTIPNIFPPLQVLVNSYTPPHRCDVNIPTDKSSFQSSDGETLASKHWKEVVFNLTIPFEKQSSDGTYKRSACKQYNISTESMRKWISGNGTTSDLLDLRTNESGTIPCSKYLYEGEEVSVITEFDLVCDKSRLKPLFTSLFMVGMLAGGPIGGFLSDKFGRRVAFLAFTLWQFVVAFVTSFATSPAFYGVMQFLAGISALVNYASAVMIGSEFVHPDLRSFTYYVLGSGFAIGYILLAPVMYLIRDWRWFMRFSAFIGIPYISYYWLIDETPVWLASKGKDEQLIMVLDKIAKINKQERKSIEEVKDKLISEESTLKTSRHPFLDVAKSFTLVWRLIIMGFSWFVVSLAYYVLALNNNNLSGNRFLNVFYAGLAELASVLTFYLLVESRGRRSSYMIIMGCCGLGIAVNPLVARLSASLVVVITMFNKFAAGVAFAIIYSYVGEMFPTATRQTMLGVCSCCARVGGIISPYIIHEGENGDILAPSIAMAVVILLSVVLYLFLPETKNKRLPQTTGDASEMKGLVHFACCKSKNTQNAKCAEI</sequence>
<evidence type="ECO:0000256" key="3">
    <source>
        <dbReference type="ARBA" id="ARBA00022989"/>
    </source>
</evidence>
<dbReference type="InterPro" id="IPR005828">
    <property type="entry name" value="MFS_sugar_transport-like"/>
</dbReference>
<feature type="transmembrane region" description="Helical" evidence="5">
    <location>
        <begin position="510"/>
        <end position="527"/>
    </location>
</feature>
<evidence type="ECO:0000256" key="4">
    <source>
        <dbReference type="ARBA" id="ARBA00023136"/>
    </source>
</evidence>
<feature type="transmembrane region" description="Helical" evidence="5">
    <location>
        <begin position="444"/>
        <end position="467"/>
    </location>
</feature>
<evidence type="ECO:0000256" key="1">
    <source>
        <dbReference type="ARBA" id="ARBA00004141"/>
    </source>
</evidence>
<feature type="transmembrane region" description="Helical" evidence="5">
    <location>
        <begin position="161"/>
        <end position="181"/>
    </location>
</feature>
<dbReference type="Pfam" id="PF00083">
    <property type="entry name" value="Sugar_tr"/>
    <property type="match status" value="1"/>
</dbReference>
<evidence type="ECO:0000313" key="8">
    <source>
        <dbReference type="Proteomes" id="UP001642483"/>
    </source>
</evidence>
<keyword evidence="3 5" id="KW-1133">Transmembrane helix</keyword>
<comment type="subcellular location">
    <subcellularLocation>
        <location evidence="1">Membrane</location>
        <topology evidence="1">Multi-pass membrane protein</topology>
    </subcellularLocation>
</comment>
<comment type="caution">
    <text evidence="7">The sequence shown here is derived from an EMBL/GenBank/DDBJ whole genome shotgun (WGS) entry which is preliminary data.</text>
</comment>
<reference evidence="7 8" key="1">
    <citation type="submission" date="2024-02" db="EMBL/GenBank/DDBJ databases">
        <authorList>
            <person name="Daric V."/>
            <person name="Darras S."/>
        </authorList>
    </citation>
    <scope>NUCLEOTIDE SEQUENCE [LARGE SCALE GENOMIC DNA]</scope>
</reference>
<evidence type="ECO:0000259" key="6">
    <source>
        <dbReference type="PROSITE" id="PS50850"/>
    </source>
</evidence>
<dbReference type="PROSITE" id="PS00216">
    <property type="entry name" value="SUGAR_TRANSPORT_1"/>
    <property type="match status" value="1"/>
</dbReference>
<feature type="transmembrane region" description="Helical" evidence="5">
    <location>
        <begin position="390"/>
        <end position="411"/>
    </location>
</feature>
<dbReference type="InterPro" id="IPR005829">
    <property type="entry name" value="Sugar_transporter_CS"/>
</dbReference>
<organism evidence="7 8">
    <name type="scientific">Clavelina lepadiformis</name>
    <name type="common">Light-bulb sea squirt</name>
    <name type="synonym">Ascidia lepadiformis</name>
    <dbReference type="NCBI Taxonomy" id="159417"/>
    <lineage>
        <taxon>Eukaryota</taxon>
        <taxon>Metazoa</taxon>
        <taxon>Chordata</taxon>
        <taxon>Tunicata</taxon>
        <taxon>Ascidiacea</taxon>
        <taxon>Aplousobranchia</taxon>
        <taxon>Clavelinidae</taxon>
        <taxon>Clavelina</taxon>
    </lineage>
</organism>
<dbReference type="Proteomes" id="UP001642483">
    <property type="component" value="Unassembled WGS sequence"/>
</dbReference>
<gene>
    <name evidence="7" type="ORF">CVLEPA_LOCUS26025</name>
</gene>
<feature type="transmembrane region" description="Helical" evidence="5">
    <location>
        <begin position="213"/>
        <end position="234"/>
    </location>
</feature>
<evidence type="ECO:0000256" key="2">
    <source>
        <dbReference type="ARBA" id="ARBA00022692"/>
    </source>
</evidence>
<proteinExistence type="predicted"/>
<feature type="transmembrane region" description="Helical" evidence="5">
    <location>
        <begin position="188"/>
        <end position="207"/>
    </location>
</feature>
<name>A0ABP0GM35_CLALP</name>
<evidence type="ECO:0000256" key="5">
    <source>
        <dbReference type="SAM" id="Phobius"/>
    </source>
</evidence>
<dbReference type="InterPro" id="IPR036259">
    <property type="entry name" value="MFS_trans_sf"/>
</dbReference>
<dbReference type="InterPro" id="IPR020846">
    <property type="entry name" value="MFS_dom"/>
</dbReference>
<feature type="transmembrane region" description="Helical" evidence="5">
    <location>
        <begin position="246"/>
        <end position="269"/>
    </location>
</feature>
<keyword evidence="2 5" id="KW-0812">Transmembrane</keyword>
<dbReference type="PANTHER" id="PTHR24064">
    <property type="entry name" value="SOLUTE CARRIER FAMILY 22 MEMBER"/>
    <property type="match status" value="1"/>
</dbReference>
<protein>
    <recommendedName>
        <fullName evidence="6">Major facilitator superfamily (MFS) profile domain-containing protein</fullName>
    </recommendedName>
</protein>
<keyword evidence="4 5" id="KW-0472">Membrane</keyword>
<accession>A0ABP0GM35</accession>
<evidence type="ECO:0000313" key="7">
    <source>
        <dbReference type="EMBL" id="CAK8692782.1"/>
    </source>
</evidence>
<dbReference type="PROSITE" id="PS50850">
    <property type="entry name" value="MFS"/>
    <property type="match status" value="1"/>
</dbReference>